<dbReference type="OrthoDB" id="9770183at2"/>
<dbReference type="PATRIC" id="fig|265311.5.peg.604"/>
<keyword evidence="1" id="KW-0812">Transmembrane</keyword>
<accession>Q6F0L5</accession>
<sequence length="369" mass="42400">MKNIEQKINEFISNNFYPGAVIKIDINGKDLYYSSFGYSDLENKKPMKKNQIFPIYSMTKPIVVVACLLLIQDGLLSLDTKVSDFYSNFNQNMKIKNLLNMTSGITYSWSAKNNIEKQIEIEEEIETNNYNLHEIIEMISKIPTEIEPGADWIYGMGIDVLGGIIEKVSGIKLSTFLKEKIFYPLKMNDTDFKIKDLNRKPVKYNLDSSNGYKLIRNENYHWMMPEDLTKIPNCCLGGSGVFTTASDYNKFLNFLLCGKIENKEYLDTKYLNEMTSNQITNLKNIKIFDLNEDYQYGYGVRVRTKNNVFPLTEVGEFGWGGVLGTTSLADPKNKVVMSFMVSVYPGNNMLVEKELFDALYKDLKDKKLI</sequence>
<dbReference type="PaxDb" id="265311-Mfl600"/>
<keyword evidence="4" id="KW-1185">Reference proteome</keyword>
<dbReference type="Pfam" id="PF00144">
    <property type="entry name" value="Beta-lactamase"/>
    <property type="match status" value="1"/>
</dbReference>
<dbReference type="InterPro" id="IPR012338">
    <property type="entry name" value="Beta-lactam/transpept-like"/>
</dbReference>
<dbReference type="AlphaFoldDB" id="Q6F0L5"/>
<feature type="transmembrane region" description="Helical" evidence="1">
    <location>
        <begin position="53"/>
        <end position="71"/>
    </location>
</feature>
<evidence type="ECO:0000313" key="4">
    <source>
        <dbReference type="Proteomes" id="UP000006647"/>
    </source>
</evidence>
<dbReference type="EMBL" id="AE017263">
    <property type="protein sequence ID" value="AAT75958.1"/>
    <property type="molecule type" value="Genomic_DNA"/>
</dbReference>
<dbReference type="EnsemblBacteria" id="AAT75958">
    <property type="protein sequence ID" value="AAT75958"/>
    <property type="gene ID" value="Mfl600"/>
</dbReference>
<dbReference type="Proteomes" id="UP000006647">
    <property type="component" value="Chromosome"/>
</dbReference>
<protein>
    <submittedName>
        <fullName evidence="3">Beta-lactamase</fullName>
    </submittedName>
</protein>
<dbReference type="PANTHER" id="PTHR43283:SF3">
    <property type="entry name" value="BETA-LACTAMASE FAMILY PROTEIN (AFU_ORTHOLOGUE AFUA_5G07500)"/>
    <property type="match status" value="1"/>
</dbReference>
<evidence type="ECO:0000259" key="2">
    <source>
        <dbReference type="Pfam" id="PF00144"/>
    </source>
</evidence>
<dbReference type="KEGG" id="mfl:Mfl600"/>
<feature type="domain" description="Beta-lactamase-related" evidence="2">
    <location>
        <begin position="8"/>
        <end position="351"/>
    </location>
</feature>
<reference evidence="3 4" key="1">
    <citation type="submission" date="2004-06" db="EMBL/GenBank/DDBJ databases">
        <authorList>
            <person name="Birren B.W."/>
            <person name="Stange-Thomann N."/>
            <person name="Hafez N."/>
            <person name="DeCaprio D."/>
            <person name="Fisher S."/>
            <person name="Butler J."/>
            <person name="Elkins T."/>
            <person name="Kodira C.D."/>
            <person name="Major J."/>
            <person name="Wang S."/>
            <person name="Nicol R."/>
            <person name="Nusbaum C."/>
        </authorList>
    </citation>
    <scope>NUCLEOTIDE SEQUENCE [LARGE SCALE GENOMIC DNA]</scope>
    <source>
        <strain evidence="4">ATCC 33453 / NBRC 100688 / NCTC 11704 / L1</strain>
    </source>
</reference>
<dbReference type="eggNOG" id="COG1680">
    <property type="taxonomic scope" value="Bacteria"/>
</dbReference>
<dbReference type="MEROPS" id="S12.950"/>
<organism evidence="3 4">
    <name type="scientific">Mesoplasma florum (strain ATCC 33453 / NBRC 100688 / NCTC 11704 / L1)</name>
    <name type="common">Acholeplasma florum</name>
    <dbReference type="NCBI Taxonomy" id="265311"/>
    <lineage>
        <taxon>Bacteria</taxon>
        <taxon>Bacillati</taxon>
        <taxon>Mycoplasmatota</taxon>
        <taxon>Mollicutes</taxon>
        <taxon>Entomoplasmatales</taxon>
        <taxon>Entomoplasmataceae</taxon>
        <taxon>Mesoplasma</taxon>
    </lineage>
</organism>
<evidence type="ECO:0000313" key="3">
    <source>
        <dbReference type="EMBL" id="AAT75958.1"/>
    </source>
</evidence>
<dbReference type="RefSeq" id="WP_011183498.1">
    <property type="nucleotide sequence ID" value="NC_006055.1"/>
</dbReference>
<name>Q6F0L5_MESFL</name>
<keyword evidence="1" id="KW-1133">Transmembrane helix</keyword>
<dbReference type="HOGENOM" id="CLU_020027_11_2_14"/>
<proteinExistence type="predicted"/>
<dbReference type="InterPro" id="IPR050789">
    <property type="entry name" value="Diverse_Enzym_Activities"/>
</dbReference>
<dbReference type="InterPro" id="IPR001466">
    <property type="entry name" value="Beta-lactam-related"/>
</dbReference>
<keyword evidence="1" id="KW-0472">Membrane</keyword>
<dbReference type="STRING" id="265311.Mfl600"/>
<evidence type="ECO:0000256" key="1">
    <source>
        <dbReference type="SAM" id="Phobius"/>
    </source>
</evidence>
<dbReference type="GeneID" id="2897799"/>
<dbReference type="Gene3D" id="3.40.710.10">
    <property type="entry name" value="DD-peptidase/beta-lactamase superfamily"/>
    <property type="match status" value="1"/>
</dbReference>
<dbReference type="SUPFAM" id="SSF56601">
    <property type="entry name" value="beta-lactamase/transpeptidase-like"/>
    <property type="match status" value="1"/>
</dbReference>
<dbReference type="PANTHER" id="PTHR43283">
    <property type="entry name" value="BETA-LACTAMASE-RELATED"/>
    <property type="match status" value="1"/>
</dbReference>
<gene>
    <name evidence="3" type="ordered locus">Mfl600</name>
</gene>